<feature type="transmembrane region" description="Helical" evidence="1">
    <location>
        <begin position="187"/>
        <end position="210"/>
    </location>
</feature>
<dbReference type="Proteomes" id="UP000009026">
    <property type="component" value="Chromosome"/>
</dbReference>
<keyword evidence="1" id="KW-0812">Transmembrane</keyword>
<dbReference type="Pfam" id="PF06055">
    <property type="entry name" value="ExoD"/>
    <property type="match status" value="1"/>
</dbReference>
<gene>
    <name evidence="2" type="ORF">A176_007291</name>
</gene>
<dbReference type="KEGG" id="mym:A176_007291"/>
<dbReference type="PATRIC" id="fig|1297742.4.peg.7422"/>
<keyword evidence="3" id="KW-1185">Reference proteome</keyword>
<keyword evidence="1" id="KW-1133">Transmembrane helix</keyword>
<organism evidence="2 3">
    <name type="scientific">Pseudomyxococcus hansupus</name>
    <dbReference type="NCBI Taxonomy" id="1297742"/>
    <lineage>
        <taxon>Bacteria</taxon>
        <taxon>Pseudomonadati</taxon>
        <taxon>Myxococcota</taxon>
        <taxon>Myxococcia</taxon>
        <taxon>Myxococcales</taxon>
        <taxon>Cystobacterineae</taxon>
        <taxon>Myxococcaceae</taxon>
        <taxon>Pseudomyxococcus</taxon>
    </lineage>
</organism>
<accession>A0A0H4X559</accession>
<sequence>MSTPSSNPSSSSASFSDTQVQLSATLRALSSRLPESLTVRELMQACGEQGLLLFCCILTFPFLLPVSIPGVSTVFGLLIVLIGVGVTFNRTPWLPRKLLDKTLLRTNLAPALDKGAEVFTKYVDRLSKPRLLVLTHGSSTNRFNGFMLFFAGVLLMMPFGLIPFSNTLPALAALFFAIGILQRDGYFILMGHGMTVGTLTYFTVLIYGAVQGGRSLASVFGGG</sequence>
<feature type="transmembrane region" description="Helical" evidence="1">
    <location>
        <begin position="148"/>
        <end position="181"/>
    </location>
</feature>
<dbReference type="PANTHER" id="PTHR41795">
    <property type="entry name" value="EXOPOLYSACCHARIDE SYNTHESIS PROTEIN"/>
    <property type="match status" value="1"/>
</dbReference>
<evidence type="ECO:0000256" key="1">
    <source>
        <dbReference type="SAM" id="Phobius"/>
    </source>
</evidence>
<dbReference type="STRING" id="1297742.A176_007291"/>
<dbReference type="OrthoDB" id="21339at2"/>
<reference evidence="2 3" key="1">
    <citation type="journal article" date="2016" name="PLoS ONE">
        <title>Complete Genome Sequence and Comparative Genomics of a Novel Myxobacterium Myxococcus hansupus.</title>
        <authorList>
            <person name="Sharma G."/>
            <person name="Narwani T."/>
            <person name="Subramanian S."/>
        </authorList>
    </citation>
    <scope>NUCLEOTIDE SEQUENCE [LARGE SCALE GENOMIC DNA]</scope>
    <source>
        <strain evidence="3">mixupus</strain>
    </source>
</reference>
<feature type="transmembrane region" description="Helical" evidence="1">
    <location>
        <begin position="74"/>
        <end position="91"/>
    </location>
</feature>
<dbReference type="InterPro" id="IPR010331">
    <property type="entry name" value="ExoD"/>
</dbReference>
<dbReference type="PANTHER" id="PTHR41795:SF1">
    <property type="entry name" value="EXOPOLYSACCHARIDE SYNTHESIS PROTEIN"/>
    <property type="match status" value="1"/>
</dbReference>
<protein>
    <submittedName>
        <fullName evidence="2">Exopolysaccharide synthesis protein ExoD-related protein</fullName>
    </submittedName>
</protein>
<evidence type="ECO:0000313" key="3">
    <source>
        <dbReference type="Proteomes" id="UP000009026"/>
    </source>
</evidence>
<dbReference type="RefSeq" id="WP_002634027.1">
    <property type="nucleotide sequence ID" value="NZ_CP012109.1"/>
</dbReference>
<dbReference type="eggNOG" id="COG3932">
    <property type="taxonomic scope" value="Bacteria"/>
</dbReference>
<keyword evidence="1" id="KW-0472">Membrane</keyword>
<proteinExistence type="predicted"/>
<dbReference type="EMBL" id="CP012109">
    <property type="protein sequence ID" value="AKQ70379.1"/>
    <property type="molecule type" value="Genomic_DNA"/>
</dbReference>
<dbReference type="AlphaFoldDB" id="A0A0H4X559"/>
<name>A0A0H4X559_9BACT</name>
<dbReference type="PIRSF" id="PIRSF033239">
    <property type="entry name" value="ExoD"/>
    <property type="match status" value="1"/>
</dbReference>
<evidence type="ECO:0000313" key="2">
    <source>
        <dbReference type="EMBL" id="AKQ70379.1"/>
    </source>
</evidence>